<protein>
    <submittedName>
        <fullName evidence="3">Zinc ribbon domain-containing protein</fullName>
    </submittedName>
</protein>
<evidence type="ECO:0000313" key="4">
    <source>
        <dbReference type="Proteomes" id="UP001595696"/>
    </source>
</evidence>
<keyword evidence="1" id="KW-0238">DNA-binding</keyword>
<evidence type="ECO:0000256" key="1">
    <source>
        <dbReference type="ARBA" id="ARBA00023125"/>
    </source>
</evidence>
<dbReference type="InterPro" id="IPR050639">
    <property type="entry name" value="SSR_resolvase"/>
</dbReference>
<dbReference type="PANTHER" id="PTHR30461">
    <property type="entry name" value="DNA-INVERTASE FROM LAMBDOID PROPHAGE"/>
    <property type="match status" value="1"/>
</dbReference>
<evidence type="ECO:0000313" key="3">
    <source>
        <dbReference type="EMBL" id="MFC3961609.1"/>
    </source>
</evidence>
<name>A0ABV8DPP3_9NOCA</name>
<reference evidence="4" key="1">
    <citation type="journal article" date="2019" name="Int. J. Syst. Evol. Microbiol.">
        <title>The Global Catalogue of Microorganisms (GCM) 10K type strain sequencing project: providing services to taxonomists for standard genome sequencing and annotation.</title>
        <authorList>
            <consortium name="The Broad Institute Genomics Platform"/>
            <consortium name="The Broad Institute Genome Sequencing Center for Infectious Disease"/>
            <person name="Wu L."/>
            <person name="Ma J."/>
        </authorList>
    </citation>
    <scope>NUCLEOTIDE SEQUENCE [LARGE SCALE GENOMIC DNA]</scope>
    <source>
        <strain evidence="4">CGMCC 4.7330</strain>
    </source>
</reference>
<accession>A0ABV8DPP3</accession>
<comment type="caution">
    <text evidence="3">The sequence shown here is derived from an EMBL/GenBank/DDBJ whole genome shotgun (WGS) entry which is preliminary data.</text>
</comment>
<sequence length="268" mass="30369">MRFRRSAPDRIVRSRTPAHPAIISVAEFTEAQLARRHRVNQSRVQAAPRVARSKRAYQLRSRIRCSGCQRRMQPQAVREVIYYRCRARDLAPASPAAAEHPPTVNLREDRLVPAIDGWLATLFDRENLDATVATIVASQHDANDVHREQLQQRLHAAEISVQRHLAAIEAGVNPHSLVTAMSKAHAEKATLEPELQQIPKPVTLTATEIRKLIESLGDIRTVLREGEPEDKEALYRAFELEVLYQHQHHRATISISPCVVTERVRRGT</sequence>
<organism evidence="3 4">
    <name type="scientific">Nocardia jiangsuensis</name>
    <dbReference type="NCBI Taxonomy" id="1691563"/>
    <lineage>
        <taxon>Bacteria</taxon>
        <taxon>Bacillati</taxon>
        <taxon>Actinomycetota</taxon>
        <taxon>Actinomycetes</taxon>
        <taxon>Mycobacteriales</taxon>
        <taxon>Nocardiaceae</taxon>
        <taxon>Nocardia</taxon>
    </lineage>
</organism>
<dbReference type="EMBL" id="JBHSAX010000005">
    <property type="protein sequence ID" value="MFC3961609.1"/>
    <property type="molecule type" value="Genomic_DNA"/>
</dbReference>
<keyword evidence="4" id="KW-1185">Reference proteome</keyword>
<proteinExistence type="predicted"/>
<dbReference type="Proteomes" id="UP001595696">
    <property type="component" value="Unassembled WGS sequence"/>
</dbReference>
<dbReference type="RefSeq" id="WP_378611353.1">
    <property type="nucleotide sequence ID" value="NZ_JBHSAX010000005.1"/>
</dbReference>
<dbReference type="PANTHER" id="PTHR30461:SF2">
    <property type="entry name" value="SERINE RECOMBINASE PINE-RELATED"/>
    <property type="match status" value="1"/>
</dbReference>
<evidence type="ECO:0000256" key="2">
    <source>
        <dbReference type="ARBA" id="ARBA00023172"/>
    </source>
</evidence>
<gene>
    <name evidence="3" type="ORF">ACFO0B_06370</name>
</gene>
<keyword evidence="2" id="KW-0233">DNA recombination</keyword>